<protein>
    <submittedName>
        <fullName evidence="1">Uncharacterized protein</fullName>
    </submittedName>
</protein>
<evidence type="ECO:0000313" key="1">
    <source>
        <dbReference type="EMBL" id="CAM9278138.1"/>
    </source>
</evidence>
<gene>
    <name evidence="1" type="ORF">MRATA1EN22A_LOCUS334</name>
</gene>
<sequence length="119" mass="13505">MVHNTSFHCHSEHFGHLTCYCCCCCEVISVVSDSVRPHRWQPTRLRHPWDSPGKNTGVGCHFLLQCMKVKSESEVAQSCPTLRDPMDCCYQAPLSMGFSRQEYWSGLPLPSPFNLLSSQ</sequence>
<reference evidence="1" key="1">
    <citation type="submission" date="2023-05" db="EMBL/GenBank/DDBJ databases">
        <authorList>
            <consortium name="ELIXIR-Norway"/>
        </authorList>
    </citation>
    <scope>NUCLEOTIDE SEQUENCE</scope>
</reference>
<organism evidence="1 2">
    <name type="scientific">Rangifer tarandus platyrhynchus</name>
    <name type="common">Svalbard reindeer</name>
    <dbReference type="NCBI Taxonomy" id="3082113"/>
    <lineage>
        <taxon>Eukaryota</taxon>
        <taxon>Metazoa</taxon>
        <taxon>Chordata</taxon>
        <taxon>Craniata</taxon>
        <taxon>Vertebrata</taxon>
        <taxon>Euteleostomi</taxon>
        <taxon>Mammalia</taxon>
        <taxon>Eutheria</taxon>
        <taxon>Laurasiatheria</taxon>
        <taxon>Artiodactyla</taxon>
        <taxon>Ruminantia</taxon>
        <taxon>Pecora</taxon>
        <taxon>Cervidae</taxon>
        <taxon>Odocoileinae</taxon>
        <taxon>Rangifer</taxon>
    </lineage>
</organism>
<dbReference type="EMBL" id="OX596085">
    <property type="protein sequence ID" value="CAM9278138.1"/>
    <property type="molecule type" value="Genomic_DNA"/>
</dbReference>
<proteinExistence type="predicted"/>
<evidence type="ECO:0000313" key="2">
    <source>
        <dbReference type="Proteomes" id="UP001162501"/>
    </source>
</evidence>
<reference evidence="1" key="2">
    <citation type="submission" date="2025-03" db="EMBL/GenBank/DDBJ databases">
        <authorList>
            <consortium name="ELIXIR-Norway"/>
            <consortium name="Elixir Norway"/>
        </authorList>
    </citation>
    <scope>NUCLEOTIDE SEQUENCE</scope>
</reference>
<dbReference type="Proteomes" id="UP001162501">
    <property type="component" value="Chromosome 1"/>
</dbReference>
<accession>A0AC59Y168</accession>
<name>A0AC59Y168_RANTA</name>